<dbReference type="SUPFAM" id="SSF57701">
    <property type="entry name" value="Zn2/Cys6 DNA-binding domain"/>
    <property type="match status" value="1"/>
</dbReference>
<gene>
    <name evidence="4" type="ORF">PIIN_04332</name>
</gene>
<feature type="compositionally biased region" description="Basic and acidic residues" evidence="2">
    <location>
        <begin position="222"/>
        <end position="231"/>
    </location>
</feature>
<dbReference type="InterPro" id="IPR001138">
    <property type="entry name" value="Zn2Cys6_DnaBD"/>
</dbReference>
<dbReference type="InParanoid" id="G4TGF4"/>
<dbReference type="eggNOG" id="ENOG502QW5G">
    <property type="taxonomic scope" value="Eukaryota"/>
</dbReference>
<feature type="domain" description="Zn(2)-C6 fungal-type" evidence="3">
    <location>
        <begin position="30"/>
        <end position="60"/>
    </location>
</feature>
<proteinExistence type="predicted"/>
<evidence type="ECO:0000313" key="5">
    <source>
        <dbReference type="Proteomes" id="UP000007148"/>
    </source>
</evidence>
<accession>G4TGF4</accession>
<evidence type="ECO:0000313" key="4">
    <source>
        <dbReference type="EMBL" id="CCA70393.1"/>
    </source>
</evidence>
<dbReference type="EMBL" id="CAFZ01000081">
    <property type="protein sequence ID" value="CCA70393.1"/>
    <property type="molecule type" value="Genomic_DNA"/>
</dbReference>
<evidence type="ECO:0000259" key="3">
    <source>
        <dbReference type="PROSITE" id="PS50048"/>
    </source>
</evidence>
<name>G4TGF4_SERID</name>
<dbReference type="Gene3D" id="4.10.240.10">
    <property type="entry name" value="Zn(2)-C6 fungal-type DNA-binding domain"/>
    <property type="match status" value="1"/>
</dbReference>
<keyword evidence="5" id="KW-1185">Reference proteome</keyword>
<dbReference type="Proteomes" id="UP000007148">
    <property type="component" value="Unassembled WGS sequence"/>
</dbReference>
<dbReference type="InterPro" id="IPR036047">
    <property type="entry name" value="F-box-like_dom_sf"/>
</dbReference>
<evidence type="ECO:0000256" key="2">
    <source>
        <dbReference type="SAM" id="MobiDB-lite"/>
    </source>
</evidence>
<dbReference type="CDD" id="cd00067">
    <property type="entry name" value="GAL4"/>
    <property type="match status" value="1"/>
</dbReference>
<sequence length="811" mass="89537">MASTHGPDTPLPGIAGAVRKRPKYTRSKKGCLTCRARKIKCDERKPICTRCEHGHRECTWPEAVLPRRRNVIRGVENEDEEKENDEADNQLRFSNSGFAVSTGFPPSSTTPSHFPGLGHSSLFAWGRYAFDSDVHPLRSPFQMPTILPRASPPPPPPVFLDGRAPTDTTYALGEFQPWQTFPIGSIPAHSNYLNTGSIFPACLSVSSCDRDLRRGSQNSNAPKDDGRRSRDAPVSSPARSSFGLARGGVGAGNGVGIMAARSNPGNTAPSTRQKNTTATPVTDLKAVKRRPSLIAADIEDSKSKEVVPRHIRSYSDLRTREDLSGDGIAFSLDFAVERSYNQLKRLPVELWRLIFEAYVLDCPVGVLMLVCRDWNRICLDTPRIWRRILLSADTTPSSLRAGSVHTCTSKKAVNDTLKYAGASLLEVTLVVGPNDENAPTPEARSEFFHLVKPHLPKVTFLCGIVNPRMTLDLVKRSLGGVFDEGDLKSLESLMIASAYPIASIWKMSIEIFSLAFRSVPSGPAWSASLFATSLTLVDASCFAGCTALEFLSYSGELAYAETNSKRKVEYPTLKWLKVGLITMNALSMLKLPVLHTLFIDSVRNEYSDAPPPPHSIVLPQLKVFHLLTVMPTAAAIRAPKLETFHLSIQTVKQTDADNVLRAIFDGSEGMLQPKHLSISAPAHDKHLLNVLKLQPNLISLSLDQQAQYSKSFFRELTPSTRHARSFFGAGSIKPAKPVLVPKLRSLTMDMQRIMTAKGLMTRFGKDNPTLIRELILRRSESIGCIALQRVTCRWKPNEPNEELIRPYLSPQ</sequence>
<dbReference type="Pfam" id="PF12937">
    <property type="entry name" value="F-box-like"/>
    <property type="match status" value="1"/>
</dbReference>
<comment type="caution">
    <text evidence="4">The sequence shown here is derived from an EMBL/GenBank/DDBJ whole genome shotgun (WGS) entry which is preliminary data.</text>
</comment>
<dbReference type="PROSITE" id="PS50048">
    <property type="entry name" value="ZN2_CY6_FUNGAL_2"/>
    <property type="match status" value="1"/>
</dbReference>
<protein>
    <recommendedName>
        <fullName evidence="3">Zn(2)-C6 fungal-type domain-containing protein</fullName>
    </recommendedName>
</protein>
<dbReference type="InterPro" id="IPR036864">
    <property type="entry name" value="Zn2-C6_fun-type_DNA-bd_sf"/>
</dbReference>
<dbReference type="STRING" id="1109443.G4TGF4"/>
<dbReference type="Pfam" id="PF00172">
    <property type="entry name" value="Zn_clus"/>
    <property type="match status" value="1"/>
</dbReference>
<keyword evidence="1" id="KW-0539">Nucleus</keyword>
<dbReference type="OrthoDB" id="5419315at2759"/>
<dbReference type="SUPFAM" id="SSF81383">
    <property type="entry name" value="F-box domain"/>
    <property type="match status" value="1"/>
</dbReference>
<dbReference type="PANTHER" id="PTHR37534:SF46">
    <property type="entry name" value="ZN(II)2CYS6 TRANSCRIPTION FACTOR (EUROFUNG)"/>
    <property type="match status" value="1"/>
</dbReference>
<dbReference type="HOGENOM" id="CLU_347844_0_0_1"/>
<reference evidence="4 5" key="1">
    <citation type="journal article" date="2011" name="PLoS Pathog.">
        <title>Endophytic Life Strategies Decoded by Genome and Transcriptome Analyses of the Mutualistic Root Symbiont Piriformospora indica.</title>
        <authorList>
            <person name="Zuccaro A."/>
            <person name="Lahrmann U."/>
            <person name="Guldener U."/>
            <person name="Langen G."/>
            <person name="Pfiffi S."/>
            <person name="Biedenkopf D."/>
            <person name="Wong P."/>
            <person name="Samans B."/>
            <person name="Grimm C."/>
            <person name="Basiewicz M."/>
            <person name="Murat C."/>
            <person name="Martin F."/>
            <person name="Kogel K.H."/>
        </authorList>
    </citation>
    <scope>NUCLEOTIDE SEQUENCE [LARGE SCALE GENOMIC DNA]</scope>
    <source>
        <strain evidence="4 5">DSM 11827</strain>
    </source>
</reference>
<feature type="region of interest" description="Disordered" evidence="2">
    <location>
        <begin position="211"/>
        <end position="279"/>
    </location>
</feature>
<dbReference type="PROSITE" id="PS00463">
    <property type="entry name" value="ZN2_CY6_FUNGAL_1"/>
    <property type="match status" value="1"/>
</dbReference>
<dbReference type="PANTHER" id="PTHR37534">
    <property type="entry name" value="TRANSCRIPTIONAL ACTIVATOR PROTEIN UGA3"/>
    <property type="match status" value="1"/>
</dbReference>
<dbReference type="SMART" id="SM00066">
    <property type="entry name" value="GAL4"/>
    <property type="match status" value="1"/>
</dbReference>
<feature type="compositionally biased region" description="Gly residues" evidence="2">
    <location>
        <begin position="245"/>
        <end position="255"/>
    </location>
</feature>
<evidence type="ECO:0000256" key="1">
    <source>
        <dbReference type="ARBA" id="ARBA00023242"/>
    </source>
</evidence>
<dbReference type="GO" id="GO:0000981">
    <property type="term" value="F:DNA-binding transcription factor activity, RNA polymerase II-specific"/>
    <property type="evidence" value="ECO:0007669"/>
    <property type="project" value="InterPro"/>
</dbReference>
<dbReference type="GO" id="GO:0008270">
    <property type="term" value="F:zinc ion binding"/>
    <property type="evidence" value="ECO:0007669"/>
    <property type="project" value="InterPro"/>
</dbReference>
<feature type="compositionally biased region" description="Polar residues" evidence="2">
    <location>
        <begin position="263"/>
        <end position="279"/>
    </location>
</feature>
<feature type="region of interest" description="Disordered" evidence="2">
    <location>
        <begin position="1"/>
        <end position="22"/>
    </location>
</feature>
<organism evidence="4 5">
    <name type="scientific">Serendipita indica (strain DSM 11827)</name>
    <name type="common">Root endophyte fungus</name>
    <name type="synonym">Piriformospora indica</name>
    <dbReference type="NCBI Taxonomy" id="1109443"/>
    <lineage>
        <taxon>Eukaryota</taxon>
        <taxon>Fungi</taxon>
        <taxon>Dikarya</taxon>
        <taxon>Basidiomycota</taxon>
        <taxon>Agaricomycotina</taxon>
        <taxon>Agaricomycetes</taxon>
        <taxon>Sebacinales</taxon>
        <taxon>Serendipitaceae</taxon>
        <taxon>Serendipita</taxon>
    </lineage>
</organism>
<dbReference type="AlphaFoldDB" id="G4TGF4"/>
<dbReference type="InterPro" id="IPR001810">
    <property type="entry name" value="F-box_dom"/>
</dbReference>